<evidence type="ECO:0000313" key="8">
    <source>
        <dbReference type="Proteomes" id="UP000198822"/>
    </source>
</evidence>
<dbReference type="GO" id="GO:0003677">
    <property type="term" value="F:DNA binding"/>
    <property type="evidence" value="ECO:0007669"/>
    <property type="project" value="InterPro"/>
</dbReference>
<evidence type="ECO:0000256" key="3">
    <source>
        <dbReference type="ARBA" id="ARBA00023016"/>
    </source>
</evidence>
<dbReference type="Pfam" id="PF01628">
    <property type="entry name" value="HrcA"/>
    <property type="match status" value="1"/>
</dbReference>
<dbReference type="InterPro" id="IPR002571">
    <property type="entry name" value="HrcA"/>
</dbReference>
<dbReference type="PANTHER" id="PTHR34824:SF1">
    <property type="entry name" value="HEAT-INDUCIBLE TRANSCRIPTION REPRESSOR HRCA"/>
    <property type="match status" value="1"/>
</dbReference>
<evidence type="ECO:0000256" key="1">
    <source>
        <dbReference type="ARBA" id="ARBA00022491"/>
    </source>
</evidence>
<protein>
    <recommendedName>
        <fullName evidence="5">Heat-inducible transcription repressor HrcA</fullName>
    </recommendedName>
</protein>
<dbReference type="Gene3D" id="3.30.450.40">
    <property type="match status" value="1"/>
</dbReference>
<dbReference type="NCBIfam" id="TIGR00331">
    <property type="entry name" value="hrcA"/>
    <property type="match status" value="1"/>
</dbReference>
<keyword evidence="1 5" id="KW-0678">Repressor</keyword>
<keyword evidence="3 5" id="KW-0346">Stress response</keyword>
<dbReference type="STRING" id="399736.SAMN04489720_0235"/>
<dbReference type="Gene3D" id="1.10.10.10">
    <property type="entry name" value="Winged helix-like DNA-binding domain superfamily/Winged helix DNA-binding domain"/>
    <property type="match status" value="1"/>
</dbReference>
<evidence type="ECO:0000256" key="2">
    <source>
        <dbReference type="ARBA" id="ARBA00023015"/>
    </source>
</evidence>
<keyword evidence="8" id="KW-1185">Reference proteome</keyword>
<sequence length="341" mass="35946">MVTDRGLEVLRAIVQDYVASSEPVGSKSIVERHSFGVSAATIRGDMAQLEEAELIVAPHTSSGRIPTDKGYRVFVDRLQGMQPLSPAQRQAIARFLDEAADLDDVMARSVRLLSQLTNQVALAQYPSVAKARVRRVEVVQVAEARLLLVVILDSGRVEQRMVDAGQQIAAEAAQAIGRALDVAVAGKPTTDAEEALGTVVDAASPAVATATARLVVVLGDVLAPTAGDRLVIAGASHLVRGGADLSGSVTMVLEAIEEQVTLLRLFGEMDAEATAVATRIGREMADGLEQTSIVTGAYGAGGHEAGRVGVLGPTRMDYASNMAAVRAVARYLTRLLDDEER</sequence>
<comment type="similarity">
    <text evidence="5">Belongs to the HrcA family.</text>
</comment>
<dbReference type="PANTHER" id="PTHR34824">
    <property type="entry name" value="HEAT-INDUCIBLE TRANSCRIPTION REPRESSOR HRCA"/>
    <property type="match status" value="1"/>
</dbReference>
<dbReference type="SUPFAM" id="SSF46785">
    <property type="entry name" value="Winged helix' DNA-binding domain"/>
    <property type="match status" value="1"/>
</dbReference>
<dbReference type="InterPro" id="IPR021153">
    <property type="entry name" value="HrcA_C"/>
</dbReference>
<reference evidence="8" key="1">
    <citation type="submission" date="2016-10" db="EMBL/GenBank/DDBJ databases">
        <authorList>
            <person name="Varghese N."/>
            <person name="Submissions S."/>
        </authorList>
    </citation>
    <scope>NUCLEOTIDE SEQUENCE [LARGE SCALE GENOMIC DNA]</scope>
    <source>
        <strain evidence="8">DSM 22002</strain>
    </source>
</reference>
<dbReference type="SUPFAM" id="SSF55781">
    <property type="entry name" value="GAF domain-like"/>
    <property type="match status" value="1"/>
</dbReference>
<name>A0A1G8A3I2_9MICO</name>
<dbReference type="InterPro" id="IPR036390">
    <property type="entry name" value="WH_DNA-bd_sf"/>
</dbReference>
<dbReference type="HAMAP" id="MF_00081">
    <property type="entry name" value="HrcA"/>
    <property type="match status" value="1"/>
</dbReference>
<dbReference type="InterPro" id="IPR036388">
    <property type="entry name" value="WH-like_DNA-bd_sf"/>
</dbReference>
<gene>
    <name evidence="5" type="primary">hrcA</name>
    <name evidence="7" type="ORF">SAMN04489720_0235</name>
</gene>
<organism evidence="7 8">
    <name type="scientific">Agrococcus jejuensis</name>
    <dbReference type="NCBI Taxonomy" id="399736"/>
    <lineage>
        <taxon>Bacteria</taxon>
        <taxon>Bacillati</taxon>
        <taxon>Actinomycetota</taxon>
        <taxon>Actinomycetes</taxon>
        <taxon>Micrococcales</taxon>
        <taxon>Microbacteriaceae</taxon>
        <taxon>Agrococcus</taxon>
    </lineage>
</organism>
<evidence type="ECO:0000313" key="7">
    <source>
        <dbReference type="EMBL" id="SDH15545.1"/>
    </source>
</evidence>
<dbReference type="InterPro" id="IPR029016">
    <property type="entry name" value="GAF-like_dom_sf"/>
</dbReference>
<evidence type="ECO:0000256" key="5">
    <source>
        <dbReference type="HAMAP-Rule" id="MF_00081"/>
    </source>
</evidence>
<comment type="function">
    <text evidence="5">Negative regulator of class I heat shock genes (grpE-dnaK-dnaJ and groELS operons). Prevents heat-shock induction of these operons.</text>
</comment>
<dbReference type="PIRSF" id="PIRSF005485">
    <property type="entry name" value="HrcA"/>
    <property type="match status" value="1"/>
</dbReference>
<evidence type="ECO:0000259" key="6">
    <source>
        <dbReference type="Pfam" id="PF01628"/>
    </source>
</evidence>
<feature type="domain" description="Heat-inducible transcription repressor HrcA C-terminal" evidence="6">
    <location>
        <begin position="103"/>
        <end position="320"/>
    </location>
</feature>
<evidence type="ECO:0000256" key="4">
    <source>
        <dbReference type="ARBA" id="ARBA00023163"/>
    </source>
</evidence>
<dbReference type="Proteomes" id="UP000198822">
    <property type="component" value="Chromosome I"/>
</dbReference>
<dbReference type="EMBL" id="LT629695">
    <property type="protein sequence ID" value="SDH15545.1"/>
    <property type="molecule type" value="Genomic_DNA"/>
</dbReference>
<proteinExistence type="inferred from homology"/>
<keyword evidence="4 5" id="KW-0804">Transcription</keyword>
<dbReference type="Gene3D" id="3.30.390.60">
    <property type="entry name" value="Heat-inducible transcription repressor hrca homolog, domain 3"/>
    <property type="match status" value="1"/>
</dbReference>
<dbReference type="AlphaFoldDB" id="A0A1G8A3I2"/>
<dbReference type="InterPro" id="IPR023120">
    <property type="entry name" value="WHTH_transcript_rep_HrcA_IDD"/>
</dbReference>
<dbReference type="GO" id="GO:0045892">
    <property type="term" value="P:negative regulation of DNA-templated transcription"/>
    <property type="evidence" value="ECO:0007669"/>
    <property type="project" value="UniProtKB-UniRule"/>
</dbReference>
<accession>A0A1G8A3I2</accession>
<keyword evidence="2 5" id="KW-0805">Transcription regulation</keyword>
<dbReference type="OrthoDB" id="9783139at2"/>
<dbReference type="RefSeq" id="WP_092501709.1">
    <property type="nucleotide sequence ID" value="NZ_LT629695.1"/>
</dbReference>